<evidence type="ECO:0000256" key="3">
    <source>
        <dbReference type="SAM" id="SignalP"/>
    </source>
</evidence>
<organism evidence="5 6">
    <name type="scientific">Actinacidiphila rubida</name>
    <dbReference type="NCBI Taxonomy" id="310780"/>
    <lineage>
        <taxon>Bacteria</taxon>
        <taxon>Bacillati</taxon>
        <taxon>Actinomycetota</taxon>
        <taxon>Actinomycetes</taxon>
        <taxon>Kitasatosporales</taxon>
        <taxon>Streptomycetaceae</taxon>
        <taxon>Actinacidiphila</taxon>
    </lineage>
</organism>
<dbReference type="STRING" id="310780.SAMN05216267_1006188"/>
<feature type="transmembrane region" description="Helical" evidence="2">
    <location>
        <begin position="193"/>
        <end position="213"/>
    </location>
</feature>
<reference evidence="5 6" key="1">
    <citation type="submission" date="2016-10" db="EMBL/GenBank/DDBJ databases">
        <authorList>
            <person name="de Groot N.N."/>
        </authorList>
    </citation>
    <scope>NUCLEOTIDE SEQUENCE [LARGE SCALE GENOMIC DNA]</scope>
    <source>
        <strain evidence="5 6">CGMCC 4.2026</strain>
    </source>
</reference>
<feature type="region of interest" description="Disordered" evidence="1">
    <location>
        <begin position="166"/>
        <end position="185"/>
    </location>
</feature>
<proteinExistence type="predicted"/>
<evidence type="ECO:0000256" key="1">
    <source>
        <dbReference type="SAM" id="MobiDB-lite"/>
    </source>
</evidence>
<keyword evidence="2" id="KW-0472">Membrane</keyword>
<accession>A0A1H8HED1</accession>
<keyword evidence="2" id="KW-1133">Transmembrane helix</keyword>
<feature type="compositionally biased region" description="Low complexity" evidence="1">
    <location>
        <begin position="226"/>
        <end position="241"/>
    </location>
</feature>
<dbReference type="AlphaFoldDB" id="A0A1H8HED1"/>
<evidence type="ECO:0000256" key="2">
    <source>
        <dbReference type="SAM" id="Phobius"/>
    </source>
</evidence>
<dbReference type="Proteomes" id="UP000181951">
    <property type="component" value="Unassembled WGS sequence"/>
</dbReference>
<gene>
    <name evidence="5" type="ORF">SAMN05216267_1006188</name>
</gene>
<feature type="domain" description="TPM" evidence="4">
    <location>
        <begin position="45"/>
        <end position="160"/>
    </location>
</feature>
<dbReference type="PROSITE" id="PS51318">
    <property type="entry name" value="TAT"/>
    <property type="match status" value="1"/>
</dbReference>
<dbReference type="Gene3D" id="3.10.310.50">
    <property type="match status" value="1"/>
</dbReference>
<name>A0A1H8HED1_9ACTN</name>
<dbReference type="InterPro" id="IPR007621">
    <property type="entry name" value="TPM_dom"/>
</dbReference>
<dbReference type="Pfam" id="PF04536">
    <property type="entry name" value="TPM_phosphatase"/>
    <property type="match status" value="1"/>
</dbReference>
<sequence>MRTRRQAFPAVLAACAALALSTAAPARAAGRPGDSPVPLARTGQVTDRVGALGDRAPEVRAALQRLYSTQRLQLFVAYVSTFSGRTPQDWANATAVKNGLGRKDLLLAVATHDRQYAVSADQDSGLTQAQLNEVSDRAIEPALRENDWAGAAIGASDGYDAVLTGRPVTPPAISPGAADPGGGPDSGAGNGAAALWIPVAAVAAAAFLGLWALRRRRAPAGGPSGGRPAPAWRAPSAGRAAKQPTPLTPLPELDAQARQLLVATDDAVRTSQEDVGFAAAQFGDDAAKPFGEAVDYARGELTAAFRLRQKLDDAFPEDDDTRRQMLDEILSRCTQANRRLDAESEAFDRLRAMEANAPQVLEQAERTLAALPARIAAAEAALAPLAQRYADSALEPVAGHPTEARDRLEFARTSLDEARGAVGTDHGRAAVFVRAAEGALDQAAMLADSVTRREQELHAADTQLRDALAETDADLAEARGLLGGSAPGTAADLQGRIARAEQVVADVQQELTAGRYDPIAALRRVEEADAALDESLAGAREREDTGQRARALLDQALLGARSEVAAARDVVTTHRGAIGSQARTRLAEAERRLHLAGSSAVTDPAAALEHAQAADRLARESQEYARQDVSGFGDLGGYGGFGGGRRTAGLGGMGGAVLGGILLGGVLGGGGGGFGGGGGGFGGFGGGPGSFGGGQTRGRMGGGGRF</sequence>
<evidence type="ECO:0000259" key="4">
    <source>
        <dbReference type="Pfam" id="PF04536"/>
    </source>
</evidence>
<evidence type="ECO:0000313" key="5">
    <source>
        <dbReference type="EMBL" id="SEN54237.1"/>
    </source>
</evidence>
<protein>
    <submittedName>
        <fullName evidence="5">Uncharacterized membrane protein YgcG, contains a TPM-fold domain</fullName>
    </submittedName>
</protein>
<dbReference type="EMBL" id="FODD01000006">
    <property type="protein sequence ID" value="SEN54237.1"/>
    <property type="molecule type" value="Genomic_DNA"/>
</dbReference>
<keyword evidence="3" id="KW-0732">Signal</keyword>
<dbReference type="InterPro" id="IPR006311">
    <property type="entry name" value="TAT_signal"/>
</dbReference>
<keyword evidence="2" id="KW-0812">Transmembrane</keyword>
<feature type="chain" id="PRO_5010162120" evidence="3">
    <location>
        <begin position="29"/>
        <end position="706"/>
    </location>
</feature>
<evidence type="ECO:0000313" key="6">
    <source>
        <dbReference type="Proteomes" id="UP000181951"/>
    </source>
</evidence>
<feature type="signal peptide" evidence="3">
    <location>
        <begin position="1"/>
        <end position="28"/>
    </location>
</feature>
<keyword evidence="6" id="KW-1185">Reference proteome</keyword>
<feature type="region of interest" description="Disordered" evidence="1">
    <location>
        <begin position="218"/>
        <end position="250"/>
    </location>
</feature>
<dbReference type="RefSeq" id="WP_075016513.1">
    <property type="nucleotide sequence ID" value="NZ_FODD01000006.1"/>
</dbReference>